<name>A0A1C4D3R1_9BACT</name>
<dbReference type="InterPro" id="IPR001387">
    <property type="entry name" value="Cro/C1-type_HTH"/>
</dbReference>
<dbReference type="InterPro" id="IPR010982">
    <property type="entry name" value="Lambda_DNA-bd_dom_sf"/>
</dbReference>
<evidence type="ECO:0000313" key="2">
    <source>
        <dbReference type="EMBL" id="SCC25957.1"/>
    </source>
</evidence>
<dbReference type="AlphaFoldDB" id="A0A1C4D3R1"/>
<dbReference type="Proteomes" id="UP000242818">
    <property type="component" value="Unassembled WGS sequence"/>
</dbReference>
<dbReference type="Gene3D" id="1.10.260.40">
    <property type="entry name" value="lambda repressor-like DNA-binding domains"/>
    <property type="match status" value="1"/>
</dbReference>
<evidence type="ECO:0000259" key="1">
    <source>
        <dbReference type="PROSITE" id="PS50943"/>
    </source>
</evidence>
<dbReference type="GO" id="GO:0003677">
    <property type="term" value="F:DNA binding"/>
    <property type="evidence" value="ECO:0007669"/>
    <property type="project" value="InterPro"/>
</dbReference>
<sequence>MAKKSLQIQQLNDKMLVYNSLQKIAPPPTGWIKAVRTAIGMSLQQLSSRLSITRQSVQEMEQREKDGAITIKSLRETAAALDMQLIYGFVPKDGSLDALIERKAKELARQIVLRTSNTMKLEDQENSSARIEKAIEERATEIKNEMPKTLWD</sequence>
<reference evidence="2 3" key="1">
    <citation type="submission" date="2016-08" db="EMBL/GenBank/DDBJ databases">
        <authorList>
            <person name="Seilhamer J.J."/>
        </authorList>
    </citation>
    <scope>NUCLEOTIDE SEQUENCE [LARGE SCALE GENOMIC DNA]</scope>
    <source>
        <strain evidence="2 3">A37T2</strain>
    </source>
</reference>
<dbReference type="EMBL" id="FMAR01000005">
    <property type="protein sequence ID" value="SCC25957.1"/>
    <property type="molecule type" value="Genomic_DNA"/>
</dbReference>
<dbReference type="RefSeq" id="WP_089711267.1">
    <property type="nucleotide sequence ID" value="NZ_FMAR01000005.1"/>
</dbReference>
<accession>A0A1C4D3R1</accession>
<organism evidence="2 3">
    <name type="scientific">Chitinophaga costaii</name>
    <dbReference type="NCBI Taxonomy" id="1335309"/>
    <lineage>
        <taxon>Bacteria</taxon>
        <taxon>Pseudomonadati</taxon>
        <taxon>Bacteroidota</taxon>
        <taxon>Chitinophagia</taxon>
        <taxon>Chitinophagales</taxon>
        <taxon>Chitinophagaceae</taxon>
        <taxon>Chitinophaga</taxon>
    </lineage>
</organism>
<keyword evidence="3" id="KW-1185">Reference proteome</keyword>
<feature type="domain" description="HTH cro/C1-type" evidence="1">
    <location>
        <begin position="32"/>
        <end position="89"/>
    </location>
</feature>
<protein>
    <submittedName>
        <fullName evidence="2">Mobile mystery protein A</fullName>
    </submittedName>
</protein>
<dbReference type="NCBIfam" id="TIGR02612">
    <property type="entry name" value="mob_myst_A"/>
    <property type="match status" value="1"/>
</dbReference>
<dbReference type="SUPFAM" id="SSF47413">
    <property type="entry name" value="lambda repressor-like DNA-binding domains"/>
    <property type="match status" value="1"/>
</dbReference>
<dbReference type="OrthoDB" id="9785949at2"/>
<dbReference type="STRING" id="1335309.GA0116948_10554"/>
<proteinExistence type="predicted"/>
<evidence type="ECO:0000313" key="3">
    <source>
        <dbReference type="Proteomes" id="UP000242818"/>
    </source>
</evidence>
<dbReference type="PROSITE" id="PS50943">
    <property type="entry name" value="HTH_CROC1"/>
    <property type="match status" value="1"/>
</dbReference>
<gene>
    <name evidence="2" type="ORF">GA0116948_10554</name>
</gene>
<dbReference type="InterPro" id="IPR013435">
    <property type="entry name" value="Mobile_mystery_prot_A"/>
</dbReference>